<proteinExistence type="inferred from homology"/>
<dbReference type="PANTHER" id="PTHR46795">
    <property type="entry name" value="ABC TRANSPORTER PERMEASE-RELATED-RELATED"/>
    <property type="match status" value="1"/>
</dbReference>
<keyword evidence="6" id="KW-0813">Transport</keyword>
<evidence type="ECO:0000259" key="7">
    <source>
        <dbReference type="Pfam" id="PF02687"/>
    </source>
</evidence>
<sequence>MAAGNLVRNRRFVFPYLLTGIITVAMFYNITFLAWHQEIRNMPGGDTIPAIMYLGTIVVGIFSIIFLLYTNSFLIKRRHKEIGLYNILGMSKRHIAVVLLWETLYTCLVTIVGGILLGILLSKLLLLLLYKILFFTVQFGFSVNFTSVAVTAALFAGIYLVALMRNLLHVSLSKPVELLRGGNVGEKEPKTKVLLTIVGLITLGAGYYIAITTESPLDALMLFFLAVILVIVGTYCLFTAGSIAFLKAMKKRKNYYYQAKHFIGVSGMLYRMKQNAVGLSNICILSTMVLVMLSTCVCMYLGVGDVLNAMYPHDITLSQSWVESEGPSKEECRETVLTLAQQHGLRPTKTQEVDILRMMNTTAEGSNLSTTTRDDHLGDLVYTEVMTADSYTQITGTPLSLGENEAAIYTTENDGTWHEVTLFGKSFSIAAWLPESPTGKHSAYSDREMILVVPDASTLEEVFQLQLQDESLSSNVYWEFSLDFDGAEKESVEALYKAIRQMTFETEGNYMVSCRPAQESEFYSMYGGLLFLGSFLGALFLMATVLIIYYKQISEGYEDKARFAIMEKVGMSQQQIRSAIRSQVRAVFFLPLLGAVIHLLAAFKMITKLMSALNLTNVSLFALCCLGTVVVFGMGYFIIYHLTARTYYKIVR</sequence>
<evidence type="ECO:0000256" key="2">
    <source>
        <dbReference type="ARBA" id="ARBA00022475"/>
    </source>
</evidence>
<evidence type="ECO:0000313" key="8">
    <source>
        <dbReference type="EMBL" id="RFT07868.1"/>
    </source>
</evidence>
<feature type="domain" description="ABC3 transporter permease C-terminal" evidence="7">
    <location>
        <begin position="57"/>
        <end position="163"/>
    </location>
</feature>
<feature type="transmembrane region" description="Helical" evidence="6">
    <location>
        <begin position="523"/>
        <end position="550"/>
    </location>
</feature>
<dbReference type="AlphaFoldDB" id="A0A3E2B770"/>
<dbReference type="GO" id="GO:0055085">
    <property type="term" value="P:transmembrane transport"/>
    <property type="evidence" value="ECO:0007669"/>
    <property type="project" value="UniProtKB-UniRule"/>
</dbReference>
<dbReference type="InterPro" id="IPR052536">
    <property type="entry name" value="ABC-4_Integral_Memb_Prot"/>
</dbReference>
<name>A0A3E2B770_9FIRM</name>
<comment type="subcellular location">
    <subcellularLocation>
        <location evidence="1 6">Cell membrane</location>
        <topology evidence="1 6">Multi-pass membrane protein</topology>
    </subcellularLocation>
</comment>
<evidence type="ECO:0000256" key="1">
    <source>
        <dbReference type="ARBA" id="ARBA00004651"/>
    </source>
</evidence>
<accession>A0A3E2B770</accession>
<dbReference type="InterPro" id="IPR003838">
    <property type="entry name" value="ABC3_permease_C"/>
</dbReference>
<comment type="caution">
    <text evidence="8">The sequence shown here is derived from an EMBL/GenBank/DDBJ whole genome shotgun (WGS) entry which is preliminary data.</text>
</comment>
<gene>
    <name evidence="8" type="ORF">DV520_01385</name>
</gene>
<feature type="transmembrane region" description="Helical" evidence="6">
    <location>
        <begin position="586"/>
        <end position="606"/>
    </location>
</feature>
<protein>
    <submittedName>
        <fullName evidence="8">ABC transporter permease</fullName>
    </submittedName>
</protein>
<feature type="transmembrane region" description="Helical" evidence="6">
    <location>
        <begin position="193"/>
        <end position="210"/>
    </location>
</feature>
<organism evidence="8 9">
    <name type="scientific">Evtepia gabavorous</name>
    <dbReference type="NCBI Taxonomy" id="2211183"/>
    <lineage>
        <taxon>Bacteria</taxon>
        <taxon>Bacillati</taxon>
        <taxon>Bacillota</taxon>
        <taxon>Clostridia</taxon>
        <taxon>Eubacteriales</taxon>
        <taxon>Evtepia</taxon>
    </lineage>
</organism>
<feature type="transmembrane region" description="Helical" evidence="6">
    <location>
        <begin position="50"/>
        <end position="74"/>
    </location>
</feature>
<keyword evidence="3 6" id="KW-0812">Transmembrane</keyword>
<keyword evidence="5 6" id="KW-0472">Membrane</keyword>
<dbReference type="Pfam" id="PF02687">
    <property type="entry name" value="FtsX"/>
    <property type="match status" value="1"/>
</dbReference>
<feature type="transmembrane region" description="Helical" evidence="6">
    <location>
        <begin position="618"/>
        <end position="642"/>
    </location>
</feature>
<dbReference type="PIRSF" id="PIRSF018968">
    <property type="entry name" value="ABC_permease_BceB"/>
    <property type="match status" value="1"/>
</dbReference>
<dbReference type="OrthoDB" id="9781780at2"/>
<reference evidence="8 9" key="1">
    <citation type="submission" date="2018-07" db="EMBL/GenBank/DDBJ databases">
        <title>GABA Modulating Bacteria of the Human Gut Microbiota.</title>
        <authorList>
            <person name="Strandwitz P."/>
            <person name="Kim K.H."/>
            <person name="Terekhova D."/>
            <person name="Liu J.K."/>
            <person name="Sharma A."/>
            <person name="Levering J."/>
            <person name="Mcdonald D."/>
            <person name="Dietrich D."/>
            <person name="Ramadhar T.R."/>
            <person name="Lekbua A."/>
            <person name="Mroue N."/>
            <person name="Liston C."/>
            <person name="Stewart E.J."/>
            <person name="Dubin M.J."/>
            <person name="Zengler K."/>
            <person name="Knight R."/>
            <person name="Gilbert J.A."/>
            <person name="Clardy J."/>
            <person name="Lewis K."/>
        </authorList>
    </citation>
    <scope>NUCLEOTIDE SEQUENCE [LARGE SCALE GENOMIC DNA]</scope>
    <source>
        <strain evidence="8 9">KLE1738</strain>
    </source>
</reference>
<comment type="similarity">
    <text evidence="6">Belongs to the ABC-4 integral membrane protein family.</text>
</comment>
<feature type="transmembrane region" description="Helical" evidence="6">
    <location>
        <begin position="278"/>
        <end position="303"/>
    </location>
</feature>
<evidence type="ECO:0000256" key="6">
    <source>
        <dbReference type="PIRNR" id="PIRNR018968"/>
    </source>
</evidence>
<feature type="transmembrane region" description="Helical" evidence="6">
    <location>
        <begin position="141"/>
        <end position="164"/>
    </location>
</feature>
<feature type="transmembrane region" description="Helical" evidence="6">
    <location>
        <begin position="12"/>
        <end position="30"/>
    </location>
</feature>
<evidence type="ECO:0000256" key="4">
    <source>
        <dbReference type="ARBA" id="ARBA00022989"/>
    </source>
</evidence>
<dbReference type="InterPro" id="IPR027022">
    <property type="entry name" value="ABC_permease_BceB-typ"/>
</dbReference>
<dbReference type="Proteomes" id="UP000260649">
    <property type="component" value="Unassembled WGS sequence"/>
</dbReference>
<keyword evidence="4 6" id="KW-1133">Transmembrane helix</keyword>
<keyword evidence="2 6" id="KW-1003">Cell membrane</keyword>
<evidence type="ECO:0000313" key="9">
    <source>
        <dbReference type="Proteomes" id="UP000260649"/>
    </source>
</evidence>
<feature type="transmembrane region" description="Helical" evidence="6">
    <location>
        <begin position="222"/>
        <end position="246"/>
    </location>
</feature>
<evidence type="ECO:0000256" key="5">
    <source>
        <dbReference type="ARBA" id="ARBA00023136"/>
    </source>
</evidence>
<dbReference type="GO" id="GO:0005886">
    <property type="term" value="C:plasma membrane"/>
    <property type="evidence" value="ECO:0007669"/>
    <property type="project" value="UniProtKB-SubCell"/>
</dbReference>
<dbReference type="PANTHER" id="PTHR46795:SF3">
    <property type="entry name" value="ABC TRANSPORTER PERMEASE"/>
    <property type="match status" value="1"/>
</dbReference>
<evidence type="ECO:0000256" key="3">
    <source>
        <dbReference type="ARBA" id="ARBA00022692"/>
    </source>
</evidence>
<dbReference type="EMBL" id="QQRQ01000001">
    <property type="protein sequence ID" value="RFT07868.1"/>
    <property type="molecule type" value="Genomic_DNA"/>
</dbReference>
<feature type="transmembrane region" description="Helical" evidence="6">
    <location>
        <begin position="95"/>
        <end position="121"/>
    </location>
</feature>
<keyword evidence="9" id="KW-1185">Reference proteome</keyword>